<keyword evidence="6" id="KW-0479">Metal-binding</keyword>
<keyword evidence="4 9" id="KW-1133">Transmembrane helix</keyword>
<evidence type="ECO:0000313" key="10">
    <source>
        <dbReference type="EMBL" id="TFJ99461.1"/>
    </source>
</evidence>
<dbReference type="GO" id="GO:0003677">
    <property type="term" value="F:DNA binding"/>
    <property type="evidence" value="ECO:0007669"/>
    <property type="project" value="InterPro"/>
</dbReference>
<sequence>MDAEKLTVGILKKMFLKPFTYPLPETRFLHAGRSVYKLKIRYGNFLSSDDIDNNESTAKELEEAIRVIIGNLDNLHPFATERLTIFPYLSKWERVSKLRFKHGDTFLAPYPHVCTMYVELNSFQQSIFVGTETFILKVKDRIEMIENVETAATVKWRRVEDPAEISHAKPCMDRLISPFSASPFPPPPPPPPPNQSEDIQLKYQDPAALRKDYGHMSVWEPVEYNIEQSTETTQKEGKMQLQQQISPIRNEGNVESKGRGFLELVKSCKRSTEPLGTVLTSHPDQQCPAGSITCGAHIGTHVGAGDLKSGTSFLNLLNVGSRATGNCFTSVYSTGSWEAPDVATSTGVLLLITVLISSDTTWYDVRVPSHPSDFEDTEDQEGLIQSYHDSAYLAKIVLVLRSDGLGNLPCKTFTSPVGLNLLGQWKHTTSESNLFPPQLAPPSTPTTTTATFIASASTGALAAVGLGRDSSTAINSAPTPLVCSLSQQEGQGKKKGKSPTWKAKPPLAGTAPPAVALPSAMAPPLPAIPSTSSGGAHLSAPRVYAQPCHYSNAEAGEHGGPGPCWAGGGTGTQWTGTPTSGCSLLQAGKVTWMQGVLMLLLTPPSQPPKGAAVRGGGASSSASCFVHPEEKDGTTTGHYSPGCFAAKETQERRPMRSLRAKHAKEVEIISAKMVKLQLPNPGLDNRIPSHSELETIEKDEADTRPKWDNKAQYMLTCIGFCVGLGNVWRFPYLCQSHGGGAFMIPFLILLVLEGIPLLHLEFAIGQRLRKGSVGVWSSIHPTLKGVGKSQEACY</sequence>
<name>A0A4D9DSX0_9SAUR</name>
<feature type="compositionally biased region" description="Pro residues" evidence="8">
    <location>
        <begin position="183"/>
        <end position="194"/>
    </location>
</feature>
<organism evidence="10 11">
    <name type="scientific">Platysternon megacephalum</name>
    <name type="common">big-headed turtle</name>
    <dbReference type="NCBI Taxonomy" id="55544"/>
    <lineage>
        <taxon>Eukaryota</taxon>
        <taxon>Metazoa</taxon>
        <taxon>Chordata</taxon>
        <taxon>Craniata</taxon>
        <taxon>Vertebrata</taxon>
        <taxon>Euteleostomi</taxon>
        <taxon>Archelosauria</taxon>
        <taxon>Testudinata</taxon>
        <taxon>Testudines</taxon>
        <taxon>Cryptodira</taxon>
        <taxon>Durocryptodira</taxon>
        <taxon>Testudinoidea</taxon>
        <taxon>Platysternidae</taxon>
        <taxon>Platysternon</taxon>
    </lineage>
</organism>
<dbReference type="InterPro" id="IPR000175">
    <property type="entry name" value="Na/ntran_symport"/>
</dbReference>
<keyword evidence="5 9" id="KW-0472">Membrane</keyword>
<dbReference type="PANTHER" id="PTHR35824">
    <property type="entry name" value="MEMBRANE-ANCHORED JUNCTION PROTEIN MAJIN"/>
    <property type="match status" value="1"/>
</dbReference>
<comment type="caution">
    <text evidence="10">The sequence shown here is derived from an EMBL/GenBank/DDBJ whole genome shotgun (WGS) entry which is preliminary data.</text>
</comment>
<comment type="subcellular location">
    <subcellularLocation>
        <location evidence="1">Membrane</location>
        <topology evidence="1">Multi-pass membrane protein</topology>
    </subcellularLocation>
</comment>
<dbReference type="Pfam" id="PF00209">
    <property type="entry name" value="SNF"/>
    <property type="match status" value="1"/>
</dbReference>
<comment type="similarity">
    <text evidence="7">Belongs to the sodium:neurotransmitter symporter (SNF) (TC 2.A.22) family.</text>
</comment>
<keyword evidence="11" id="KW-1185">Reference proteome</keyword>
<accession>A0A4D9DSX0</accession>
<evidence type="ECO:0000256" key="2">
    <source>
        <dbReference type="ARBA" id="ARBA00022448"/>
    </source>
</evidence>
<proteinExistence type="inferred from homology"/>
<dbReference type="GO" id="GO:0007129">
    <property type="term" value="P:homologous chromosome pairing at meiosis"/>
    <property type="evidence" value="ECO:0007669"/>
    <property type="project" value="TreeGrafter"/>
</dbReference>
<dbReference type="STRING" id="55544.A0A4D9DSX0"/>
<evidence type="ECO:0000256" key="9">
    <source>
        <dbReference type="SAM" id="Phobius"/>
    </source>
</evidence>
<dbReference type="Proteomes" id="UP000297703">
    <property type="component" value="Unassembled WGS sequence"/>
</dbReference>
<dbReference type="InterPro" id="IPR037272">
    <property type="entry name" value="SNS_sf"/>
</dbReference>
<evidence type="ECO:0000256" key="4">
    <source>
        <dbReference type="ARBA" id="ARBA00022989"/>
    </source>
</evidence>
<feature type="binding site" evidence="6">
    <location>
        <position position="722"/>
    </location>
    <ligand>
        <name>Na(+)</name>
        <dbReference type="ChEBI" id="CHEBI:29101"/>
        <label>1</label>
    </ligand>
</feature>
<evidence type="ECO:0000256" key="3">
    <source>
        <dbReference type="ARBA" id="ARBA00022692"/>
    </source>
</evidence>
<feature type="region of interest" description="Disordered" evidence="8">
    <location>
        <begin position="178"/>
        <end position="198"/>
    </location>
</feature>
<keyword evidence="3 7" id="KW-0812">Transmembrane</keyword>
<feature type="transmembrane region" description="Helical" evidence="9">
    <location>
        <begin position="742"/>
        <end position="760"/>
    </location>
</feature>
<dbReference type="PROSITE" id="PS50267">
    <property type="entry name" value="NA_NEUROTRAN_SYMP_3"/>
    <property type="match status" value="1"/>
</dbReference>
<dbReference type="PRINTS" id="PR00176">
    <property type="entry name" value="NANEUSMPORT"/>
</dbReference>
<evidence type="ECO:0000256" key="5">
    <source>
        <dbReference type="ARBA" id="ARBA00023136"/>
    </source>
</evidence>
<reference evidence="10 11" key="1">
    <citation type="submission" date="2019-04" db="EMBL/GenBank/DDBJ databases">
        <title>Draft genome of the big-headed turtle Platysternon megacephalum.</title>
        <authorList>
            <person name="Gong S."/>
        </authorList>
    </citation>
    <scope>NUCLEOTIDE SEQUENCE [LARGE SCALE GENOMIC DNA]</scope>
    <source>
        <strain evidence="10">DO16091913</strain>
        <tissue evidence="10">Muscle</tissue>
    </source>
</reference>
<feature type="region of interest" description="Disordered" evidence="8">
    <location>
        <begin position="485"/>
        <end position="515"/>
    </location>
</feature>
<dbReference type="GO" id="GO:0070197">
    <property type="term" value="P:meiotic attachment of telomere to nuclear envelope"/>
    <property type="evidence" value="ECO:0007669"/>
    <property type="project" value="TreeGrafter"/>
</dbReference>
<evidence type="ECO:0000256" key="1">
    <source>
        <dbReference type="ARBA" id="ARBA00004141"/>
    </source>
</evidence>
<dbReference type="EMBL" id="QXTE01000328">
    <property type="protein sequence ID" value="TFJ99461.1"/>
    <property type="molecule type" value="Genomic_DNA"/>
</dbReference>
<dbReference type="GO" id="GO:0005637">
    <property type="term" value="C:nuclear inner membrane"/>
    <property type="evidence" value="ECO:0007669"/>
    <property type="project" value="TreeGrafter"/>
</dbReference>
<dbReference type="SUPFAM" id="SSF161070">
    <property type="entry name" value="SNF-like"/>
    <property type="match status" value="1"/>
</dbReference>
<reference evidence="10 11" key="2">
    <citation type="submission" date="2019-04" db="EMBL/GenBank/DDBJ databases">
        <title>The genome sequence of big-headed turtle.</title>
        <authorList>
            <person name="Gong S."/>
        </authorList>
    </citation>
    <scope>NUCLEOTIDE SEQUENCE [LARGE SCALE GENOMIC DNA]</scope>
    <source>
        <strain evidence="10">DO16091913</strain>
        <tissue evidence="10">Muscle</tissue>
    </source>
</reference>
<feature type="binding site" evidence="6">
    <location>
        <position position="726"/>
    </location>
    <ligand>
        <name>Na(+)</name>
        <dbReference type="ChEBI" id="CHEBI:29101"/>
        <label>1</label>
    </ligand>
</feature>
<keyword evidence="7" id="KW-0769">Symport</keyword>
<keyword evidence="6" id="KW-0915">Sodium</keyword>
<protein>
    <recommendedName>
        <fullName evidence="7">Transporter</fullName>
    </recommendedName>
</protein>
<dbReference type="PANTHER" id="PTHR35824:SF1">
    <property type="entry name" value="MEMBRANE-ANCHORED JUNCTION PROTEIN"/>
    <property type="match status" value="1"/>
</dbReference>
<evidence type="ECO:0000256" key="6">
    <source>
        <dbReference type="PIRSR" id="PIRSR600175-1"/>
    </source>
</evidence>
<dbReference type="GO" id="GO:0046872">
    <property type="term" value="F:metal ion binding"/>
    <property type="evidence" value="ECO:0007669"/>
    <property type="project" value="UniProtKB-KW"/>
</dbReference>
<evidence type="ECO:0000256" key="8">
    <source>
        <dbReference type="SAM" id="MobiDB-lite"/>
    </source>
</evidence>
<dbReference type="GO" id="GO:0015293">
    <property type="term" value="F:symporter activity"/>
    <property type="evidence" value="ECO:0007669"/>
    <property type="project" value="UniProtKB-KW"/>
</dbReference>
<evidence type="ECO:0000256" key="7">
    <source>
        <dbReference type="RuleBase" id="RU003732"/>
    </source>
</evidence>
<dbReference type="Pfam" id="PF15077">
    <property type="entry name" value="MAJIN"/>
    <property type="match status" value="1"/>
</dbReference>
<gene>
    <name evidence="10" type="ORF">DR999_PMT18506</name>
</gene>
<dbReference type="InterPro" id="IPR027816">
    <property type="entry name" value="MAJIN"/>
</dbReference>
<dbReference type="AlphaFoldDB" id="A0A4D9DSX0"/>
<dbReference type="PROSITE" id="PS00610">
    <property type="entry name" value="NA_NEUROTRAN_SYMP_1"/>
    <property type="match status" value="1"/>
</dbReference>
<keyword evidence="2 7" id="KW-0813">Transport</keyword>
<feature type="binding site" evidence="6">
    <location>
        <position position="719"/>
    </location>
    <ligand>
        <name>Na(+)</name>
        <dbReference type="ChEBI" id="CHEBI:29101"/>
        <label>1</label>
    </ligand>
</feature>
<dbReference type="OrthoDB" id="6162963at2759"/>
<evidence type="ECO:0000313" key="11">
    <source>
        <dbReference type="Proteomes" id="UP000297703"/>
    </source>
</evidence>